<organism evidence="2 3">
    <name type="scientific">Entomobacter blattae</name>
    <dbReference type="NCBI Taxonomy" id="2762277"/>
    <lineage>
        <taxon>Bacteria</taxon>
        <taxon>Pseudomonadati</taxon>
        <taxon>Pseudomonadota</taxon>
        <taxon>Alphaproteobacteria</taxon>
        <taxon>Acetobacterales</taxon>
        <taxon>Acetobacteraceae</taxon>
        <taxon>Entomobacter</taxon>
    </lineage>
</organism>
<accession>A0A7H1NQ86</accession>
<dbReference type="Pfam" id="PF04380">
    <property type="entry name" value="BMFP"/>
    <property type="match status" value="1"/>
</dbReference>
<proteinExistence type="predicted"/>
<protein>
    <submittedName>
        <fullName evidence="2">Membrane fusogenic protein</fullName>
    </submittedName>
</protein>
<dbReference type="AlphaFoldDB" id="A0A7H1NQ86"/>
<reference evidence="2 3" key="1">
    <citation type="submission" date="2020-08" db="EMBL/GenBank/DDBJ databases">
        <title>Complete genome sequence of Entomobacter blattae G55GP.</title>
        <authorList>
            <person name="Poehlein A."/>
            <person name="Guzman J."/>
            <person name="Daniel R."/>
            <person name="Vilcinskas A."/>
        </authorList>
    </citation>
    <scope>NUCLEOTIDE SEQUENCE [LARGE SCALE GENOMIC DNA]</scope>
    <source>
        <strain evidence="2 3">G55GP</strain>
    </source>
</reference>
<feature type="coiled-coil region" evidence="1">
    <location>
        <begin position="59"/>
        <end position="86"/>
    </location>
</feature>
<keyword evidence="1" id="KW-0175">Coiled coil</keyword>
<evidence type="ECO:0000256" key="1">
    <source>
        <dbReference type="SAM" id="Coils"/>
    </source>
</evidence>
<dbReference type="Proteomes" id="UP000516349">
    <property type="component" value="Chromosome"/>
</dbReference>
<sequence length="87" mass="9775">MGQKPRFFDDLTGIAGGAFSLLEGVKEEIASIVQSQFDEILAKLNLVKHDEFDIANALIAKSRLSQENLEKRIDELETRIKTLESKL</sequence>
<dbReference type="RefSeq" id="WP_203414338.1">
    <property type="nucleotide sequence ID" value="NZ_CP060244.1"/>
</dbReference>
<dbReference type="KEGG" id="ebla:JGUZn3_07050"/>
<evidence type="ECO:0000313" key="2">
    <source>
        <dbReference type="EMBL" id="QNT77946.1"/>
    </source>
</evidence>
<gene>
    <name evidence="2" type="ORF">JGUZn3_07050</name>
</gene>
<dbReference type="EMBL" id="CP060244">
    <property type="protein sequence ID" value="QNT77946.1"/>
    <property type="molecule type" value="Genomic_DNA"/>
</dbReference>
<name>A0A7H1NQ86_9PROT</name>
<dbReference type="InterPro" id="IPR007475">
    <property type="entry name" value="UbiK"/>
</dbReference>
<evidence type="ECO:0000313" key="3">
    <source>
        <dbReference type="Proteomes" id="UP000516349"/>
    </source>
</evidence>
<keyword evidence="3" id="KW-1185">Reference proteome</keyword>